<feature type="signal peptide" evidence="1">
    <location>
        <begin position="1"/>
        <end position="16"/>
    </location>
</feature>
<gene>
    <name evidence="2" type="ORF">GGR27_003949</name>
</gene>
<feature type="chain" id="PRO_5045578681" evidence="1">
    <location>
        <begin position="17"/>
        <end position="1099"/>
    </location>
</feature>
<comment type="caution">
    <text evidence="2">The sequence shown here is derived from an EMBL/GenBank/DDBJ whole genome shotgun (WGS) entry which is preliminary data.</text>
</comment>
<evidence type="ECO:0000313" key="3">
    <source>
        <dbReference type="Proteomes" id="UP000770785"/>
    </source>
</evidence>
<keyword evidence="3" id="KW-1185">Reference proteome</keyword>
<dbReference type="Proteomes" id="UP000770785">
    <property type="component" value="Unassembled WGS sequence"/>
</dbReference>
<evidence type="ECO:0000256" key="1">
    <source>
        <dbReference type="SAM" id="SignalP"/>
    </source>
</evidence>
<dbReference type="RefSeq" id="WP_168040437.1">
    <property type="nucleotide sequence ID" value="NZ_JAATJH010000012.1"/>
</dbReference>
<reference evidence="2 3" key="1">
    <citation type="submission" date="2020-03" db="EMBL/GenBank/DDBJ databases">
        <title>Genomic Encyclopedia of Type Strains, Phase IV (KMG-IV): sequencing the most valuable type-strain genomes for metagenomic binning, comparative biology and taxonomic classification.</title>
        <authorList>
            <person name="Goeker M."/>
        </authorList>
    </citation>
    <scope>NUCLEOTIDE SEQUENCE [LARGE SCALE GENOMIC DNA]</scope>
    <source>
        <strain evidence="2 3">DSM 105096</strain>
    </source>
</reference>
<sequence>MKLLLLVALLTGGLHAQNIGEDLNRILQLVPAIRAADAESSNPALDETVCLLAYYAGMPDAERVYALASGPALLEHYAGNEAIREFLLQAGIAAELETHLVGNPAEYLEKLLGQERGRFLARKKGSELFGPAGQVDLEQIRQSVVAPTSASFSLASASSAAGARNTSLVPDALVSNALVGLSDFIAKRAQQELTYTFLERLRGYLNDNDLQYLFPETAGYLPGLDLLNYKAILPSIRRAFSADLNAVSFNLGNFLEARDVDGFSNPAVYNIFLVYRILDLELRDVPLPDVLSFTYGELARSRTTVRSEIDLKVAQERGDSPAYQHLQKSFGAYAGAVEQLNAGFVTATERATEDVDLYLDVLLDLDLTADEIDALSTELSVLTGKLLDEELPLAQGALSATTSIVNNNVIRQWLNGEEAYAYYEAYPSLTKFDDLFGPDAPTFDATERRAAGLRAVREILANRDALDAYRLRYETLNEVRIDLHNIKTTFEDAQRRKLYLSEPQTLYRRAVRQRIDTERKNQDHPALRLLSGLIATTPATPEAAYRHLAAIEERLDQWLMTNSPERLPEMAAANLEHRGLSDFPGLTETIATTDLAYGELNAALLAFNAAQTDGKLSDAYENLTAFESIFGVAQQTFFLLAGSDDQLFLGKEAMSVFQTDAAARQLLAGISRERMSKVPSIGQINTTGLVDFLLDFSLFLSDYQSVRDSTEEIGEKGKKPIRQAGVEFITSSLETLLTAPIFQNTAFGLDPDATARTISFAELYPGFAKVPAVNAELKELFSLSQRGDYRYAIDNLLNLFELLEVFPQANRKRDRLESKRLGLATERKKLLQDFTDAEASPTADSVAESSPTDGVILNQKTALTPPTATRLRELDLQLTDVQRRLDRIDPRANRRFQEDLFKYGTFMSDVASANTPVDIQTALSNIALPPGSSQIKRNRSSSFELGAYFGAAVAGERLILPVGETDRSLEEMTTVVSLFVPVGLSYSRQIAGRSSFTLFASVLDLGGITAFRLEQRSGNSAGASVERLPEFSLRNVVAPGLHLLYNFPKTPFSLGFGVQDGPSARKYTPAGGTETREARSVRFMLTGSVDVPIFRFGGG</sequence>
<protein>
    <submittedName>
        <fullName evidence="2">Uncharacterized protein</fullName>
    </submittedName>
</protein>
<dbReference type="EMBL" id="JAATJH010000012">
    <property type="protein sequence ID" value="NJC28426.1"/>
    <property type="molecule type" value="Genomic_DNA"/>
</dbReference>
<organism evidence="2 3">
    <name type="scientific">Neolewinella antarctica</name>
    <dbReference type="NCBI Taxonomy" id="442734"/>
    <lineage>
        <taxon>Bacteria</taxon>
        <taxon>Pseudomonadati</taxon>
        <taxon>Bacteroidota</taxon>
        <taxon>Saprospiria</taxon>
        <taxon>Saprospirales</taxon>
        <taxon>Lewinellaceae</taxon>
        <taxon>Neolewinella</taxon>
    </lineage>
</organism>
<evidence type="ECO:0000313" key="2">
    <source>
        <dbReference type="EMBL" id="NJC28426.1"/>
    </source>
</evidence>
<accession>A0ABX0XGT9</accession>
<keyword evidence="1" id="KW-0732">Signal</keyword>
<proteinExistence type="predicted"/>
<name>A0ABX0XGT9_9BACT</name>